<evidence type="ECO:0000313" key="4">
    <source>
        <dbReference type="Proteomes" id="UP000323632"/>
    </source>
</evidence>
<dbReference type="Pfam" id="PF18962">
    <property type="entry name" value="Por_Secre_tail"/>
    <property type="match status" value="1"/>
</dbReference>
<protein>
    <submittedName>
        <fullName evidence="3">T9SS type A sorting domain-containing protein</fullName>
    </submittedName>
</protein>
<proteinExistence type="predicted"/>
<evidence type="ECO:0000259" key="2">
    <source>
        <dbReference type="Pfam" id="PF18962"/>
    </source>
</evidence>
<sequence length="321" mass="36419">MNTFKHLVLTCFLLVSFFNVNAQNIYAPIGAEWYNEQSHGVFYCHVTGDTVIQGTSCRIIKEEALYNVPPNQHPYYDLWPNTFYVYDSPDTVFIYNNIFQRFTPVFVFNVAAGDTIHLPLTPLQGCRFFNNAMLTDSLFHIVVDSVAMVNYSGSTFKTVYSHIIETNAHYQKWAINNQNIYAEYLGSLTSNILPLCTNCGSCLSEEFTTVPGELRCYHDNEHQINLTSETCDNGATAVTDVLMTNLILEIYPNPANDMISITNKTGHKITGVSLQTITGKRFEIPVTNNQVSLKHFPNGFYFIRIQMNNEYVVAKPVIVNH</sequence>
<feature type="signal peptide" evidence="1">
    <location>
        <begin position="1"/>
        <end position="22"/>
    </location>
</feature>
<comment type="caution">
    <text evidence="3">The sequence shown here is derived from an EMBL/GenBank/DDBJ whole genome shotgun (WGS) entry which is preliminary data.</text>
</comment>
<feature type="domain" description="Secretion system C-terminal sorting" evidence="2">
    <location>
        <begin position="250"/>
        <end position="318"/>
    </location>
</feature>
<organism evidence="3 4">
    <name type="scientific">Taibaiella lutea</name>
    <dbReference type="NCBI Taxonomy" id="2608001"/>
    <lineage>
        <taxon>Bacteria</taxon>
        <taxon>Pseudomonadati</taxon>
        <taxon>Bacteroidota</taxon>
        <taxon>Chitinophagia</taxon>
        <taxon>Chitinophagales</taxon>
        <taxon>Chitinophagaceae</taxon>
        <taxon>Taibaiella</taxon>
    </lineage>
</organism>
<evidence type="ECO:0000256" key="1">
    <source>
        <dbReference type="SAM" id="SignalP"/>
    </source>
</evidence>
<name>A0A5M6CB28_9BACT</name>
<dbReference type="Proteomes" id="UP000323632">
    <property type="component" value="Unassembled WGS sequence"/>
</dbReference>
<feature type="chain" id="PRO_5024383284" evidence="1">
    <location>
        <begin position="23"/>
        <end position="321"/>
    </location>
</feature>
<dbReference type="InterPro" id="IPR026444">
    <property type="entry name" value="Secre_tail"/>
</dbReference>
<dbReference type="NCBIfam" id="TIGR04183">
    <property type="entry name" value="Por_Secre_tail"/>
    <property type="match status" value="1"/>
</dbReference>
<keyword evidence="4" id="KW-1185">Reference proteome</keyword>
<dbReference type="AlphaFoldDB" id="A0A5M6CB28"/>
<dbReference type="EMBL" id="VWSH01000004">
    <property type="protein sequence ID" value="KAA5532388.1"/>
    <property type="molecule type" value="Genomic_DNA"/>
</dbReference>
<accession>A0A5M6CB28</accession>
<evidence type="ECO:0000313" key="3">
    <source>
        <dbReference type="EMBL" id="KAA5532388.1"/>
    </source>
</evidence>
<gene>
    <name evidence="3" type="ORF">F0919_16485</name>
</gene>
<keyword evidence="1" id="KW-0732">Signal</keyword>
<dbReference type="RefSeq" id="WP_150033891.1">
    <property type="nucleotide sequence ID" value="NZ_VWSH01000004.1"/>
</dbReference>
<reference evidence="3 4" key="1">
    <citation type="submission" date="2019-09" db="EMBL/GenBank/DDBJ databases">
        <title>Genome sequence and assembly of Taibaiella sp.</title>
        <authorList>
            <person name="Chhetri G."/>
        </authorList>
    </citation>
    <scope>NUCLEOTIDE SEQUENCE [LARGE SCALE GENOMIC DNA]</scope>
    <source>
        <strain evidence="3 4">KVB11</strain>
    </source>
</reference>